<evidence type="ECO:0000256" key="6">
    <source>
        <dbReference type="ARBA" id="ARBA00023136"/>
    </source>
</evidence>
<dbReference type="PANTHER" id="PTHR43427">
    <property type="entry name" value="CHLORIDE CHANNEL PROTEIN CLC-E"/>
    <property type="match status" value="1"/>
</dbReference>
<evidence type="ECO:0000313" key="13">
    <source>
        <dbReference type="EMBL" id="ACF14701.1"/>
    </source>
</evidence>
<evidence type="ECO:0000256" key="8">
    <source>
        <dbReference type="ARBA" id="ARBA00023214"/>
    </source>
</evidence>
<feature type="domain" description="CBS" evidence="12">
    <location>
        <begin position="559"/>
        <end position="616"/>
    </location>
</feature>
<feature type="transmembrane region" description="Helical" evidence="11">
    <location>
        <begin position="200"/>
        <end position="224"/>
    </location>
</feature>
<dbReference type="CDD" id="cd00400">
    <property type="entry name" value="Voltage_gated_ClC"/>
    <property type="match status" value="1"/>
</dbReference>
<feature type="transmembrane region" description="Helical" evidence="11">
    <location>
        <begin position="350"/>
        <end position="369"/>
    </location>
</feature>
<dbReference type="Gene3D" id="3.10.580.10">
    <property type="entry name" value="CBS-domain"/>
    <property type="match status" value="1"/>
</dbReference>
<dbReference type="EMBL" id="CP001100">
    <property type="protein sequence ID" value="ACF14701.1"/>
    <property type="molecule type" value="Genomic_DNA"/>
</dbReference>
<evidence type="ECO:0000256" key="10">
    <source>
        <dbReference type="PROSITE-ProRule" id="PRU00703"/>
    </source>
</evidence>
<reference evidence="13 14" key="1">
    <citation type="submission" date="2008-06" db="EMBL/GenBank/DDBJ databases">
        <title>Complete sequence of Chloroherpeton thalassium ATCC 35110.</title>
        <authorList>
            <consortium name="US DOE Joint Genome Institute"/>
            <person name="Lucas S."/>
            <person name="Copeland A."/>
            <person name="Lapidus A."/>
            <person name="Glavina del Rio T."/>
            <person name="Dalin E."/>
            <person name="Tice H."/>
            <person name="Bruce D."/>
            <person name="Goodwin L."/>
            <person name="Pitluck S."/>
            <person name="Schmutz J."/>
            <person name="Larimer F."/>
            <person name="Land M."/>
            <person name="Hauser L."/>
            <person name="Kyrpides N."/>
            <person name="Mikhailova N."/>
            <person name="Liu Z."/>
            <person name="Li T."/>
            <person name="Zhao F."/>
            <person name="Overmann J."/>
            <person name="Bryant D.A."/>
            <person name="Richardson P."/>
        </authorList>
    </citation>
    <scope>NUCLEOTIDE SEQUENCE [LARGE SCALE GENOMIC DNA]</scope>
    <source>
        <strain evidence="14">ATCC 35110 / GB-78</strain>
    </source>
</reference>
<dbReference type="PRINTS" id="PR00762">
    <property type="entry name" value="CLCHANNEL"/>
</dbReference>
<evidence type="ECO:0000256" key="4">
    <source>
        <dbReference type="ARBA" id="ARBA00022989"/>
    </source>
</evidence>
<keyword evidence="8" id="KW-0868">Chloride</keyword>
<dbReference type="SUPFAM" id="SSF54631">
    <property type="entry name" value="CBS-domain pair"/>
    <property type="match status" value="1"/>
</dbReference>
<evidence type="ECO:0000256" key="11">
    <source>
        <dbReference type="SAM" id="Phobius"/>
    </source>
</evidence>
<feature type="transmembrane region" description="Helical" evidence="11">
    <location>
        <begin position="101"/>
        <end position="120"/>
    </location>
</feature>
<dbReference type="GO" id="GO:0034707">
    <property type="term" value="C:chloride channel complex"/>
    <property type="evidence" value="ECO:0007669"/>
    <property type="project" value="UniProtKB-KW"/>
</dbReference>
<dbReference type="InterPro" id="IPR000644">
    <property type="entry name" value="CBS_dom"/>
</dbReference>
<dbReference type="Pfam" id="PF00654">
    <property type="entry name" value="Voltage_CLC"/>
    <property type="match status" value="1"/>
</dbReference>
<dbReference type="eggNOG" id="COG0517">
    <property type="taxonomic scope" value="Bacteria"/>
</dbReference>
<dbReference type="eggNOG" id="COG0038">
    <property type="taxonomic scope" value="Bacteria"/>
</dbReference>
<dbReference type="InterPro" id="IPR050368">
    <property type="entry name" value="ClC-type_chloride_channel"/>
</dbReference>
<evidence type="ECO:0000256" key="5">
    <source>
        <dbReference type="ARBA" id="ARBA00023065"/>
    </source>
</evidence>
<dbReference type="Proteomes" id="UP000001208">
    <property type="component" value="Chromosome"/>
</dbReference>
<feature type="transmembrane region" description="Helical" evidence="11">
    <location>
        <begin position="381"/>
        <end position="400"/>
    </location>
</feature>
<dbReference type="InterPro" id="IPR046342">
    <property type="entry name" value="CBS_dom_sf"/>
</dbReference>
<dbReference type="GO" id="GO:0005254">
    <property type="term" value="F:chloride channel activity"/>
    <property type="evidence" value="ECO:0007669"/>
    <property type="project" value="UniProtKB-KW"/>
</dbReference>
<sequence>MWRFSNQNKAWKRKALVLLLQFYRKTRNFGIFAPEFIKLTLQKFLISLNLNQDVPFLFVAIAVGWGTGLIAVIFHDLIDFVHFIFFGSLKGSFELTGLGEYWMFLIPILPAAGGLIVGLYNTYIAKSKPGHGLAAVIKAVAQNEGKLPRWDWLHRTFTSVISIGTGGGGGREAPIAQVGAIIGSMVGQILRFSPDRMRTLLGCGAAAGLASVFNAPIGGVMFAIEVILGDFTVKTFSPIVVASVIGTVVSRSFLGNSPTFQSPDYTLVSNIELIFYFILGVLSGFSAVAFIKVFYIIEEKFIELRERHTLPPWAIPAIGGLLTGVIGIWFPGVFGYTYEVIDKAVKGTESWTNLIGVYVFKPITAGLTIGSGGSGGTFAPAMKMGAMLGGMFGSLVHFIFPTFTATSGAYALVGMGAVTAGVMRAPLTVILILFEVTGKYEIVLPIMFAAVTATLIARVSYRHSMETYVLEKEGVRVGYGIALSVAENISILEVLRTNFVQFSEVTRAEKIINIFHNTSDTTYFVTNEAGGFRGVITLDEMRLLLSEGMIAGLIAEDFCNKEVPVLYETSRLDEALKYFEIGDYDALPVVSKKTNKLIGIVKHDTAFAYYRRQLKFYSEDGTSFK</sequence>
<dbReference type="RefSeq" id="WP_012500784.1">
    <property type="nucleotide sequence ID" value="NC_011026.1"/>
</dbReference>
<evidence type="ECO:0000313" key="14">
    <source>
        <dbReference type="Proteomes" id="UP000001208"/>
    </source>
</evidence>
<evidence type="ECO:0000256" key="9">
    <source>
        <dbReference type="ARBA" id="ARBA00023303"/>
    </source>
</evidence>
<keyword evidence="7" id="KW-0869">Chloride channel</keyword>
<feature type="transmembrane region" description="Helical" evidence="11">
    <location>
        <begin position="317"/>
        <end position="338"/>
    </location>
</feature>
<evidence type="ECO:0000256" key="2">
    <source>
        <dbReference type="ARBA" id="ARBA00022448"/>
    </source>
</evidence>
<protein>
    <submittedName>
        <fullName evidence="13">Chloride channel core</fullName>
    </submittedName>
</protein>
<evidence type="ECO:0000256" key="3">
    <source>
        <dbReference type="ARBA" id="ARBA00022692"/>
    </source>
</evidence>
<keyword evidence="2" id="KW-0813">Transport</keyword>
<dbReference type="HOGENOM" id="CLU_015263_5_1_10"/>
<dbReference type="InterPro" id="IPR001807">
    <property type="entry name" value="ClC"/>
</dbReference>
<dbReference type="PROSITE" id="PS51371">
    <property type="entry name" value="CBS"/>
    <property type="match status" value="1"/>
</dbReference>
<feature type="transmembrane region" description="Helical" evidence="11">
    <location>
        <begin position="442"/>
        <end position="461"/>
    </location>
</feature>
<dbReference type="AlphaFoldDB" id="B3QW47"/>
<dbReference type="SUPFAM" id="SSF81340">
    <property type="entry name" value="Clc chloride channel"/>
    <property type="match status" value="1"/>
</dbReference>
<keyword evidence="4 11" id="KW-1133">Transmembrane helix</keyword>
<dbReference type="KEGG" id="cts:Ctha_2250"/>
<feature type="transmembrane region" description="Helical" evidence="11">
    <location>
        <begin position="412"/>
        <end position="436"/>
    </location>
</feature>
<dbReference type="Pfam" id="PF00571">
    <property type="entry name" value="CBS"/>
    <property type="match status" value="1"/>
</dbReference>
<dbReference type="PANTHER" id="PTHR43427:SF6">
    <property type="entry name" value="CHLORIDE CHANNEL PROTEIN CLC-E"/>
    <property type="match status" value="1"/>
</dbReference>
<keyword evidence="5" id="KW-0406">Ion transport</keyword>
<keyword evidence="9" id="KW-0407">Ion channel</keyword>
<dbReference type="InterPro" id="IPR014743">
    <property type="entry name" value="Cl-channel_core"/>
</dbReference>
<comment type="subcellular location">
    <subcellularLocation>
        <location evidence="1">Membrane</location>
        <topology evidence="1">Multi-pass membrane protein</topology>
    </subcellularLocation>
</comment>
<feature type="transmembrane region" description="Helical" evidence="11">
    <location>
        <begin position="274"/>
        <end position="297"/>
    </location>
</feature>
<dbReference type="Gene3D" id="1.10.3080.10">
    <property type="entry name" value="Clc chloride channel"/>
    <property type="match status" value="1"/>
</dbReference>
<gene>
    <name evidence="13" type="ordered locus">Ctha_2250</name>
</gene>
<name>B3QW47_CHLT3</name>
<keyword evidence="6 11" id="KW-0472">Membrane</keyword>
<feature type="transmembrane region" description="Helical" evidence="11">
    <location>
        <begin position="236"/>
        <end position="254"/>
    </location>
</feature>
<keyword evidence="3 11" id="KW-0812">Transmembrane</keyword>
<dbReference type="OrthoDB" id="9812438at2"/>
<keyword evidence="14" id="KW-1185">Reference proteome</keyword>
<evidence type="ECO:0000259" key="12">
    <source>
        <dbReference type="PROSITE" id="PS51371"/>
    </source>
</evidence>
<dbReference type="STRING" id="517418.Ctha_2250"/>
<organism evidence="13 14">
    <name type="scientific">Chloroherpeton thalassium (strain ATCC 35110 / GB-78)</name>
    <dbReference type="NCBI Taxonomy" id="517418"/>
    <lineage>
        <taxon>Bacteria</taxon>
        <taxon>Pseudomonadati</taxon>
        <taxon>Chlorobiota</taxon>
        <taxon>Chlorobiia</taxon>
        <taxon>Chlorobiales</taxon>
        <taxon>Chloroherpetonaceae</taxon>
        <taxon>Chloroherpeton</taxon>
    </lineage>
</organism>
<keyword evidence="10" id="KW-0129">CBS domain</keyword>
<feature type="transmembrane region" description="Helical" evidence="11">
    <location>
        <begin position="56"/>
        <end position="89"/>
    </location>
</feature>
<evidence type="ECO:0000256" key="7">
    <source>
        <dbReference type="ARBA" id="ARBA00023173"/>
    </source>
</evidence>
<evidence type="ECO:0000256" key="1">
    <source>
        <dbReference type="ARBA" id="ARBA00004141"/>
    </source>
</evidence>
<accession>B3QW47</accession>
<proteinExistence type="predicted"/>